<dbReference type="EMBL" id="BARV01026615">
    <property type="protein sequence ID" value="GAI42934.1"/>
    <property type="molecule type" value="Genomic_DNA"/>
</dbReference>
<gene>
    <name evidence="1" type="ORF">S06H3_42970</name>
</gene>
<protein>
    <recommendedName>
        <fullName evidence="2">NADH:quinone oxidoreductase/Mrp antiporter membrane subunit domain-containing protein</fullName>
    </recommendedName>
</protein>
<proteinExistence type="predicted"/>
<name>X1QI43_9ZZZZ</name>
<sequence>IMLLAVLCVVFGVLPQLGIDIVRPAQEAVMNSGGYISAVLGGA</sequence>
<evidence type="ECO:0000313" key="1">
    <source>
        <dbReference type="EMBL" id="GAI42934.1"/>
    </source>
</evidence>
<organism evidence="1">
    <name type="scientific">marine sediment metagenome</name>
    <dbReference type="NCBI Taxonomy" id="412755"/>
    <lineage>
        <taxon>unclassified sequences</taxon>
        <taxon>metagenomes</taxon>
        <taxon>ecological metagenomes</taxon>
    </lineage>
</organism>
<reference evidence="1" key="1">
    <citation type="journal article" date="2014" name="Front. Microbiol.">
        <title>High frequency of phylogenetically diverse reductive dehalogenase-homologous genes in deep subseafloor sedimentary metagenomes.</title>
        <authorList>
            <person name="Kawai M."/>
            <person name="Futagami T."/>
            <person name="Toyoda A."/>
            <person name="Takaki Y."/>
            <person name="Nishi S."/>
            <person name="Hori S."/>
            <person name="Arai W."/>
            <person name="Tsubouchi T."/>
            <person name="Morono Y."/>
            <person name="Uchiyama I."/>
            <person name="Ito T."/>
            <person name="Fujiyama A."/>
            <person name="Inagaki F."/>
            <person name="Takami H."/>
        </authorList>
    </citation>
    <scope>NUCLEOTIDE SEQUENCE</scope>
    <source>
        <strain evidence="1">Expedition CK06-06</strain>
    </source>
</reference>
<feature type="non-terminal residue" evidence="1">
    <location>
        <position position="1"/>
    </location>
</feature>
<accession>X1QI43</accession>
<dbReference type="AlphaFoldDB" id="X1QI43"/>
<evidence type="ECO:0008006" key="2">
    <source>
        <dbReference type="Google" id="ProtNLM"/>
    </source>
</evidence>
<comment type="caution">
    <text evidence="1">The sequence shown here is derived from an EMBL/GenBank/DDBJ whole genome shotgun (WGS) entry which is preliminary data.</text>
</comment>